<dbReference type="SUPFAM" id="SSF46785">
    <property type="entry name" value="Winged helix' DNA-binding domain"/>
    <property type="match status" value="1"/>
</dbReference>
<dbReference type="InterPro" id="IPR036390">
    <property type="entry name" value="WH_DNA-bd_sf"/>
</dbReference>
<dbReference type="GO" id="GO:0003700">
    <property type="term" value="F:DNA-binding transcription factor activity"/>
    <property type="evidence" value="ECO:0007669"/>
    <property type="project" value="TreeGrafter"/>
</dbReference>
<dbReference type="InterPro" id="IPR018490">
    <property type="entry name" value="cNMP-bd_dom_sf"/>
</dbReference>
<dbReference type="GO" id="GO:0003677">
    <property type="term" value="F:DNA binding"/>
    <property type="evidence" value="ECO:0007669"/>
    <property type="project" value="UniProtKB-KW"/>
</dbReference>
<dbReference type="SUPFAM" id="SSF51206">
    <property type="entry name" value="cAMP-binding domain-like"/>
    <property type="match status" value="1"/>
</dbReference>
<evidence type="ECO:0000259" key="4">
    <source>
        <dbReference type="PROSITE" id="PS50042"/>
    </source>
</evidence>
<dbReference type="Proteomes" id="UP000051658">
    <property type="component" value="Unassembled WGS sequence"/>
</dbReference>
<evidence type="ECO:0000256" key="1">
    <source>
        <dbReference type="ARBA" id="ARBA00023015"/>
    </source>
</evidence>
<evidence type="ECO:0000256" key="2">
    <source>
        <dbReference type="ARBA" id="ARBA00023125"/>
    </source>
</evidence>
<dbReference type="InterPro" id="IPR050397">
    <property type="entry name" value="Env_Response_Regulators"/>
</dbReference>
<dbReference type="PROSITE" id="PS50042">
    <property type="entry name" value="CNMP_BINDING_3"/>
    <property type="match status" value="1"/>
</dbReference>
<reference evidence="6 7" key="1">
    <citation type="journal article" date="2015" name="Genome Announc.">
        <title>Expanding the biotechnology potential of lactobacilli through comparative genomics of 213 strains and associated genera.</title>
        <authorList>
            <person name="Sun Z."/>
            <person name="Harris H.M."/>
            <person name="McCann A."/>
            <person name="Guo C."/>
            <person name="Argimon S."/>
            <person name="Zhang W."/>
            <person name="Yang X."/>
            <person name="Jeffery I.B."/>
            <person name="Cooney J.C."/>
            <person name="Kagawa T.F."/>
            <person name="Liu W."/>
            <person name="Song Y."/>
            <person name="Salvetti E."/>
            <person name="Wrobel A."/>
            <person name="Rasinkangas P."/>
            <person name="Parkhill J."/>
            <person name="Rea M.C."/>
            <person name="O'Sullivan O."/>
            <person name="Ritari J."/>
            <person name="Douillard F.P."/>
            <person name="Paul Ross R."/>
            <person name="Yang R."/>
            <person name="Briner A.E."/>
            <person name="Felis G.E."/>
            <person name="de Vos W.M."/>
            <person name="Barrangou R."/>
            <person name="Klaenhammer T.R."/>
            <person name="Caufield P.W."/>
            <person name="Cui Y."/>
            <person name="Zhang H."/>
            <person name="O'Toole P.W."/>
        </authorList>
    </citation>
    <scope>NUCLEOTIDE SEQUENCE [LARGE SCALE GENOMIC DNA]</scope>
    <source>
        <strain evidence="6 7">DSM 20623</strain>
    </source>
</reference>
<dbReference type="PROSITE" id="PS51063">
    <property type="entry name" value="HTH_CRP_2"/>
    <property type="match status" value="1"/>
</dbReference>
<dbReference type="EMBL" id="JQBS01000032">
    <property type="protein sequence ID" value="KRN56431.1"/>
    <property type="molecule type" value="Genomic_DNA"/>
</dbReference>
<dbReference type="SMART" id="SM00419">
    <property type="entry name" value="HTH_CRP"/>
    <property type="match status" value="1"/>
</dbReference>
<dbReference type="SMART" id="SM00100">
    <property type="entry name" value="cNMP"/>
    <property type="match status" value="1"/>
</dbReference>
<proteinExistence type="predicted"/>
<keyword evidence="1" id="KW-0805">Transcription regulation</keyword>
<dbReference type="Gene3D" id="1.10.10.10">
    <property type="entry name" value="Winged helix-like DNA-binding domain superfamily/Winged helix DNA-binding domain"/>
    <property type="match status" value="1"/>
</dbReference>
<feature type="domain" description="Cyclic nucleotide-binding" evidence="4">
    <location>
        <begin position="19"/>
        <end position="122"/>
    </location>
</feature>
<dbReference type="InterPro" id="IPR014710">
    <property type="entry name" value="RmlC-like_jellyroll"/>
</dbReference>
<name>A0A0R2HUR4_CARDV</name>
<evidence type="ECO:0000313" key="7">
    <source>
        <dbReference type="Proteomes" id="UP000051658"/>
    </source>
</evidence>
<feature type="domain" description="HTH crp-type" evidence="5">
    <location>
        <begin position="153"/>
        <end position="227"/>
    </location>
</feature>
<accession>A0A0R2HUR4</accession>
<keyword evidence="7" id="KW-1185">Reference proteome</keyword>
<comment type="caution">
    <text evidence="6">The sequence shown here is derived from an EMBL/GenBank/DDBJ whole genome shotgun (WGS) entry which is preliminary data.</text>
</comment>
<dbReference type="eggNOG" id="COG0664">
    <property type="taxonomic scope" value="Bacteria"/>
</dbReference>
<dbReference type="Gene3D" id="2.60.120.10">
    <property type="entry name" value="Jelly Rolls"/>
    <property type="match status" value="1"/>
</dbReference>
<dbReference type="Pfam" id="PF00027">
    <property type="entry name" value="cNMP_binding"/>
    <property type="match status" value="1"/>
</dbReference>
<dbReference type="RefSeq" id="WP_051915652.1">
    <property type="nucleotide sequence ID" value="NZ_JQBS01000032.1"/>
</dbReference>
<dbReference type="InterPro" id="IPR036388">
    <property type="entry name" value="WH-like_DNA-bd_sf"/>
</dbReference>
<dbReference type="PANTHER" id="PTHR24567:SF74">
    <property type="entry name" value="HTH-TYPE TRANSCRIPTIONAL REGULATOR ARCR"/>
    <property type="match status" value="1"/>
</dbReference>
<dbReference type="GO" id="GO:0005829">
    <property type="term" value="C:cytosol"/>
    <property type="evidence" value="ECO:0007669"/>
    <property type="project" value="TreeGrafter"/>
</dbReference>
<evidence type="ECO:0000256" key="3">
    <source>
        <dbReference type="ARBA" id="ARBA00023163"/>
    </source>
</evidence>
<sequence>MEKIENYINQVHELRNTEVFAGFSDLEFEELQSNLYMRHYKKGQILFDEGDQRERIYFLKKGLVRLERYDASATFSYFDYVKTERLFPYGGMFTDKEYHYSAYAVTDIDLYYIPMQVFEKVVLQNKEQMIYICTRLSKLLLNHEVRLQNCVTSSATDRVIQTIGILMDKLGEPITPELIEIPYPITLKELASLSGTTRETVGHTMKKLKEEKKIEYHHKIFVFLDSDYFKDHL</sequence>
<dbReference type="Pfam" id="PF13545">
    <property type="entry name" value="HTH_Crp_2"/>
    <property type="match status" value="1"/>
</dbReference>
<dbReference type="InterPro" id="IPR012318">
    <property type="entry name" value="HTH_CRP"/>
</dbReference>
<dbReference type="InterPro" id="IPR000595">
    <property type="entry name" value="cNMP-bd_dom"/>
</dbReference>
<keyword evidence="3" id="KW-0804">Transcription</keyword>
<organism evidence="6 7">
    <name type="scientific">Carnobacterium divergens DSM 20623</name>
    <dbReference type="NCBI Taxonomy" id="1449336"/>
    <lineage>
        <taxon>Bacteria</taxon>
        <taxon>Bacillati</taxon>
        <taxon>Bacillota</taxon>
        <taxon>Bacilli</taxon>
        <taxon>Lactobacillales</taxon>
        <taxon>Carnobacteriaceae</taxon>
        <taxon>Carnobacterium</taxon>
    </lineage>
</organism>
<keyword evidence="2" id="KW-0238">DNA-binding</keyword>
<evidence type="ECO:0000259" key="5">
    <source>
        <dbReference type="PROSITE" id="PS51063"/>
    </source>
</evidence>
<dbReference type="AlphaFoldDB" id="A0A0R2HUR4"/>
<protein>
    <submittedName>
        <fullName evidence="6">Transcriptional regulator, Crp family protein</fullName>
    </submittedName>
</protein>
<dbReference type="PANTHER" id="PTHR24567">
    <property type="entry name" value="CRP FAMILY TRANSCRIPTIONAL REGULATORY PROTEIN"/>
    <property type="match status" value="1"/>
</dbReference>
<dbReference type="GeneID" id="89588504"/>
<gene>
    <name evidence="6" type="ORF">IV74_GL001545</name>
</gene>
<dbReference type="CDD" id="cd00038">
    <property type="entry name" value="CAP_ED"/>
    <property type="match status" value="1"/>
</dbReference>
<dbReference type="PATRIC" id="fig|1449336.4.peg.1577"/>
<evidence type="ECO:0000313" key="6">
    <source>
        <dbReference type="EMBL" id="KRN56431.1"/>
    </source>
</evidence>